<evidence type="ECO:0000259" key="7">
    <source>
        <dbReference type="PROSITE" id="PS50893"/>
    </source>
</evidence>
<dbReference type="InterPro" id="IPR027417">
    <property type="entry name" value="P-loop_NTPase"/>
</dbReference>
<feature type="domain" description="ABC transporter" evidence="7">
    <location>
        <begin position="266"/>
        <end position="526"/>
    </location>
</feature>
<dbReference type="EMBL" id="QGNW01001434">
    <property type="protein sequence ID" value="RVW41540.1"/>
    <property type="molecule type" value="Genomic_DNA"/>
</dbReference>
<dbReference type="PANTHER" id="PTHR19241">
    <property type="entry name" value="ATP-BINDING CASSETTE TRANSPORTER"/>
    <property type="match status" value="1"/>
</dbReference>
<reference evidence="8 9" key="1">
    <citation type="journal article" date="2018" name="PLoS Genet.">
        <title>Population sequencing reveals clonal diversity and ancestral inbreeding in the grapevine cultivar Chardonnay.</title>
        <authorList>
            <person name="Roach M.J."/>
            <person name="Johnson D.L."/>
            <person name="Bohlmann J."/>
            <person name="van Vuuren H.J."/>
            <person name="Jones S.J."/>
            <person name="Pretorius I.S."/>
            <person name="Schmidt S.A."/>
            <person name="Borneman A.R."/>
        </authorList>
    </citation>
    <scope>NUCLEOTIDE SEQUENCE [LARGE SCALE GENOMIC DNA]</scope>
    <source>
        <strain evidence="9">cv. Chardonnay</strain>
        <tissue evidence="8">Leaf</tissue>
    </source>
</reference>
<evidence type="ECO:0000256" key="1">
    <source>
        <dbReference type="ARBA" id="ARBA00004141"/>
    </source>
</evidence>
<dbReference type="GO" id="GO:0140359">
    <property type="term" value="F:ABC-type transporter activity"/>
    <property type="evidence" value="ECO:0007669"/>
    <property type="project" value="InterPro"/>
</dbReference>
<feature type="transmembrane region" description="Helical" evidence="6">
    <location>
        <begin position="565"/>
        <end position="585"/>
    </location>
</feature>
<dbReference type="Pfam" id="PF08370">
    <property type="entry name" value="PDR_assoc"/>
    <property type="match status" value="1"/>
</dbReference>
<name>A0A438E1H6_VITVI</name>
<dbReference type="AlphaFoldDB" id="A0A438E1H6"/>
<feature type="transmembrane region" description="Helical" evidence="6">
    <location>
        <begin position="206"/>
        <end position="225"/>
    </location>
</feature>
<evidence type="ECO:0000313" key="9">
    <source>
        <dbReference type="Proteomes" id="UP000288805"/>
    </source>
</evidence>
<dbReference type="InterPro" id="IPR003439">
    <property type="entry name" value="ABC_transporter-like_ATP-bd"/>
</dbReference>
<evidence type="ECO:0000256" key="6">
    <source>
        <dbReference type="SAM" id="Phobius"/>
    </source>
</evidence>
<dbReference type="PROSITE" id="PS50893">
    <property type="entry name" value="ABC_TRANSPORTER_2"/>
    <property type="match status" value="1"/>
</dbReference>
<keyword evidence="4 6" id="KW-1133">Transmembrane helix</keyword>
<evidence type="ECO:0000256" key="4">
    <source>
        <dbReference type="ARBA" id="ARBA00022989"/>
    </source>
</evidence>
<comment type="caution">
    <text evidence="8">The sequence shown here is derived from an EMBL/GenBank/DDBJ whole genome shotgun (WGS) entry which is preliminary data.</text>
</comment>
<organism evidence="8 9">
    <name type="scientific">Vitis vinifera</name>
    <name type="common">Grape</name>
    <dbReference type="NCBI Taxonomy" id="29760"/>
    <lineage>
        <taxon>Eukaryota</taxon>
        <taxon>Viridiplantae</taxon>
        <taxon>Streptophyta</taxon>
        <taxon>Embryophyta</taxon>
        <taxon>Tracheophyta</taxon>
        <taxon>Spermatophyta</taxon>
        <taxon>Magnoliopsida</taxon>
        <taxon>eudicotyledons</taxon>
        <taxon>Gunneridae</taxon>
        <taxon>Pentapetalae</taxon>
        <taxon>rosids</taxon>
        <taxon>Vitales</taxon>
        <taxon>Vitaceae</taxon>
        <taxon>Viteae</taxon>
        <taxon>Vitis</taxon>
    </lineage>
</organism>
<dbReference type="Pfam" id="PF01061">
    <property type="entry name" value="ABC2_membrane"/>
    <property type="match status" value="2"/>
</dbReference>
<feature type="transmembrane region" description="Helical" evidence="6">
    <location>
        <begin position="591"/>
        <end position="608"/>
    </location>
</feature>
<keyword evidence="3 6" id="KW-0812">Transmembrane</keyword>
<feature type="transmembrane region" description="Helical" evidence="6">
    <location>
        <begin position="138"/>
        <end position="165"/>
    </location>
</feature>
<proteinExistence type="predicted"/>
<protein>
    <submittedName>
        <fullName evidence="8">ABC transporter G family member 41</fullName>
    </submittedName>
</protein>
<dbReference type="GO" id="GO:0016887">
    <property type="term" value="F:ATP hydrolysis activity"/>
    <property type="evidence" value="ECO:0007669"/>
    <property type="project" value="InterPro"/>
</dbReference>
<accession>A0A438E1H6</accession>
<feature type="transmembrane region" description="Helical" evidence="6">
    <location>
        <begin position="63"/>
        <end position="83"/>
    </location>
</feature>
<dbReference type="InterPro" id="IPR013525">
    <property type="entry name" value="ABC2_TM"/>
</dbReference>
<evidence type="ECO:0000256" key="5">
    <source>
        <dbReference type="ARBA" id="ARBA00023136"/>
    </source>
</evidence>
<dbReference type="SUPFAM" id="SSF52540">
    <property type="entry name" value="P-loop containing nucleoside triphosphate hydrolases"/>
    <property type="match status" value="1"/>
</dbReference>
<dbReference type="InterPro" id="IPR013581">
    <property type="entry name" value="PDR_assoc"/>
</dbReference>
<feature type="transmembrane region" description="Helical" evidence="6">
    <location>
        <begin position="701"/>
        <end position="724"/>
    </location>
</feature>
<keyword evidence="5 6" id="KW-0472">Membrane</keyword>
<keyword evidence="2" id="KW-0813">Transport</keyword>
<dbReference type="GO" id="GO:0005886">
    <property type="term" value="C:plasma membrane"/>
    <property type="evidence" value="ECO:0007669"/>
    <property type="project" value="UniProtKB-ARBA"/>
</dbReference>
<dbReference type="Gene3D" id="3.40.50.300">
    <property type="entry name" value="P-loop containing nucleotide triphosphate hydrolases"/>
    <property type="match status" value="1"/>
</dbReference>
<comment type="subcellular location">
    <subcellularLocation>
        <location evidence="1">Membrane</location>
        <topology evidence="1">Multi-pass membrane protein</topology>
    </subcellularLocation>
</comment>
<evidence type="ECO:0000256" key="3">
    <source>
        <dbReference type="ARBA" id="ARBA00022692"/>
    </source>
</evidence>
<gene>
    <name evidence="8" type="primary">ABCG41</name>
    <name evidence="8" type="ORF">CK203_068146</name>
</gene>
<feature type="transmembrane region" description="Helical" evidence="6">
    <location>
        <begin position="95"/>
        <end position="117"/>
    </location>
</feature>
<feature type="transmembrane region" description="Helical" evidence="6">
    <location>
        <begin position="276"/>
        <end position="300"/>
    </location>
</feature>
<dbReference type="Proteomes" id="UP000288805">
    <property type="component" value="Unassembled WGS sequence"/>
</dbReference>
<sequence length="731" mass="83057">MHTHTSLWTEFWEAREELIDPSFSNHHAPESSLLDIKGEEMASHGMNQACLAQEWLLMKRNSFIHVFKSGQLVVIALVTMTVFKRTQMTVDMVHSNYYMGSLFYSAIRLMTNGLAELPLTGSRLPILYKQRDLYFYPAWSYTVPAAILKIPFSFLDAVLWTALTYYAISYSPEPERFFHQLLILFLLHDVSVSQAHFIASVVRDPSAAVSFNVSTLLVISLPAWLEWGFWISPLTYTQIGASLNEFHAPRWEKVSSSNATMGQQILRSHGLNFSDYFYWIPVGALLGFWIVFNIGFTFALRVSKLKGEDSTNMTHGQELPHVGTSNDVSERKKKGIVLPFEPIAISFENVQDYVDTPKTTASSRYFWFSGRKTGGIIEGEIRIGGYPKVQETYARISAYSEFLQMIELDEIKHALVGKPGLSGVSNEQRKRLTIAVELVSNPSIIFMDEPTSGPEARAAAIVMRVVKNVVNTMRTVLILMKRGGRIIYAGELGKHSSKLIQYFEEIPGVPKFNANRNPATWMLEVTGPSAEAQLGSDFAYLYKKSHLCCTSLAERTENVSIEIPYILLQSLLFVTITYPAINFYWSAYKMIWYFYSMFCTLLYFNYFGMLAVSLSPTFEVASVLTSLCFTLMDLFTGFIIPGPQIPKWRVWSYWICPMVWSLKALVTSQYGDIKKEISVFGEPKSISAFLKSYYGYHHEKLGVAAFVLFSLPLVFALAFAFFIAKLNFQRR</sequence>
<evidence type="ECO:0000313" key="8">
    <source>
        <dbReference type="EMBL" id="RVW41540.1"/>
    </source>
</evidence>
<dbReference type="GO" id="GO:0005524">
    <property type="term" value="F:ATP binding"/>
    <property type="evidence" value="ECO:0007669"/>
    <property type="project" value="InterPro"/>
</dbReference>
<evidence type="ECO:0000256" key="2">
    <source>
        <dbReference type="ARBA" id="ARBA00022448"/>
    </source>
</evidence>
<feature type="transmembrane region" description="Helical" evidence="6">
    <location>
        <begin position="177"/>
        <end position="199"/>
    </location>
</feature>
<feature type="transmembrane region" description="Helical" evidence="6">
    <location>
        <begin position="620"/>
        <end position="640"/>
    </location>
</feature>